<accession>A0A517QZ89</accession>
<feature type="transmembrane region" description="Helical" evidence="3">
    <location>
        <begin position="265"/>
        <end position="287"/>
    </location>
</feature>
<sequence>MSQLRGGPTLLPPNSGESSSEAFPLRCRTDLQYREVVGYADSFVVVKDPVGLKYFRLRPDQVTLLRSLDGRSTLEDVRRNVMLAHPNVYLTPKEVQQAVADLHEKGLLRSDRSGLAPAQRRKSDEQKRQKLFGSLLSVLFLRLPGWYPDRMLRSLLPFCGWLFHPVVVTLCVLFVVGSWGFALVNFDDVRRQLPTFGQFFGPRNLLYLWATIAITKFLHEMGHGLTCRRFGAECHEMGVMLLIFSPTLYCDVSDSWMLPSRAKRMMIAAAGMYVELILSGIGLLVWWSTDSGTLHFLALNLFLTTAVSTVIFNANPLMRLDGYYILSDFLGIPNLGSRANERLRKSTLWLCLGIENREPTHEDENGKGWLLTYAVLALAYRFVLAFGILIMLRQWLLPQRLDDLVTLLMCFVVFSFLAKPIMQGWKMWKNRGLTEMKWSRLIGSAVVLTGLGLAAVFVPIPWYAEAPIVAEPYDVRHVRTVVGGRLLAVHARPGDSVEQGAVIAELENTELQDRLDQVEADIAVQKAQIRVAQYTGDVVEKALSRDHFAALTEQQTQLKAMIALLTIRAPVSGTVIAGPVRKEPTPAAQQEGQPVTWSGRPTDRNNAGAFLESATHLVSIAPSDGTQVLLHFDQAELEDVHLGEEVTLRFESIPDRLYNGRVESVGAEGQVYIEPALATKYGGVLATEVDEQGRERLAEPVYVGRVRLDDADASIVPGTRGQALFTRSQRPVARWAWRAFRRVFSMI</sequence>
<dbReference type="GO" id="GO:0031293">
    <property type="term" value="P:membrane protein intracellular domain proteolysis"/>
    <property type="evidence" value="ECO:0007669"/>
    <property type="project" value="TreeGrafter"/>
</dbReference>
<reference evidence="4 5" key="1">
    <citation type="submission" date="2019-02" db="EMBL/GenBank/DDBJ databases">
        <title>Deep-cultivation of Planctomycetes and their phenomic and genomic characterization uncovers novel biology.</title>
        <authorList>
            <person name="Wiegand S."/>
            <person name="Jogler M."/>
            <person name="Boedeker C."/>
            <person name="Pinto D."/>
            <person name="Vollmers J."/>
            <person name="Rivas-Marin E."/>
            <person name="Kohn T."/>
            <person name="Peeters S.H."/>
            <person name="Heuer A."/>
            <person name="Rast P."/>
            <person name="Oberbeckmann S."/>
            <person name="Bunk B."/>
            <person name="Jeske O."/>
            <person name="Meyerdierks A."/>
            <person name="Storesund J.E."/>
            <person name="Kallscheuer N."/>
            <person name="Luecker S."/>
            <person name="Lage O.M."/>
            <person name="Pohl T."/>
            <person name="Merkel B.J."/>
            <person name="Hornburger P."/>
            <person name="Mueller R.-W."/>
            <person name="Bruemmer F."/>
            <person name="Labrenz M."/>
            <person name="Spormann A.M."/>
            <person name="Op den Camp H."/>
            <person name="Overmann J."/>
            <person name="Amann R."/>
            <person name="Jetten M.S.M."/>
            <person name="Mascher T."/>
            <person name="Medema M.H."/>
            <person name="Devos D.P."/>
            <person name="Kaster A.-K."/>
            <person name="Ovreas L."/>
            <person name="Rohde M."/>
            <person name="Galperin M.Y."/>
            <person name="Jogler C."/>
        </authorList>
    </citation>
    <scope>NUCLEOTIDE SEQUENCE [LARGE SCALE GENOMIC DNA]</scope>
    <source>
        <strain evidence="4 5">Pan189</strain>
    </source>
</reference>
<dbReference type="GO" id="GO:0016020">
    <property type="term" value="C:membrane"/>
    <property type="evidence" value="ECO:0007669"/>
    <property type="project" value="InterPro"/>
</dbReference>
<feature type="transmembrane region" description="Helical" evidence="3">
    <location>
        <begin position="441"/>
        <end position="464"/>
    </location>
</feature>
<feature type="transmembrane region" description="Helical" evidence="3">
    <location>
        <begin position="162"/>
        <end position="184"/>
    </location>
</feature>
<evidence type="ECO:0000256" key="3">
    <source>
        <dbReference type="SAM" id="Phobius"/>
    </source>
</evidence>
<dbReference type="PANTHER" id="PTHR13325:SF3">
    <property type="entry name" value="MEMBRANE-BOUND TRANSCRIPTION FACTOR SITE-2 PROTEASE"/>
    <property type="match status" value="1"/>
</dbReference>
<evidence type="ECO:0000313" key="4">
    <source>
        <dbReference type="EMBL" id="QDT36952.1"/>
    </source>
</evidence>
<dbReference type="EMBL" id="CP036268">
    <property type="protein sequence ID" value="QDT36952.1"/>
    <property type="molecule type" value="Genomic_DNA"/>
</dbReference>
<evidence type="ECO:0000256" key="1">
    <source>
        <dbReference type="SAM" id="Coils"/>
    </source>
</evidence>
<keyword evidence="3" id="KW-1133">Transmembrane helix</keyword>
<evidence type="ECO:0000256" key="2">
    <source>
        <dbReference type="SAM" id="MobiDB-lite"/>
    </source>
</evidence>
<keyword evidence="5" id="KW-1185">Reference proteome</keyword>
<dbReference type="AlphaFoldDB" id="A0A517QZ89"/>
<dbReference type="Gene3D" id="1.10.287.470">
    <property type="entry name" value="Helix hairpin bin"/>
    <property type="match status" value="1"/>
</dbReference>
<keyword evidence="3" id="KW-0472">Membrane</keyword>
<keyword evidence="3" id="KW-0812">Transmembrane</keyword>
<organism evidence="4 5">
    <name type="scientific">Stratiformator vulcanicus</name>
    <dbReference type="NCBI Taxonomy" id="2527980"/>
    <lineage>
        <taxon>Bacteria</taxon>
        <taxon>Pseudomonadati</taxon>
        <taxon>Planctomycetota</taxon>
        <taxon>Planctomycetia</taxon>
        <taxon>Planctomycetales</taxon>
        <taxon>Planctomycetaceae</taxon>
        <taxon>Stratiformator</taxon>
    </lineage>
</organism>
<evidence type="ECO:0000313" key="5">
    <source>
        <dbReference type="Proteomes" id="UP000317318"/>
    </source>
</evidence>
<keyword evidence="1" id="KW-0175">Coiled coil</keyword>
<dbReference type="PANTHER" id="PTHR13325">
    <property type="entry name" value="PROTEASE M50 MEMBRANE-BOUND TRANSCRIPTION FACTOR SITE 2 PROTEASE"/>
    <property type="match status" value="1"/>
</dbReference>
<dbReference type="GO" id="GO:0005737">
    <property type="term" value="C:cytoplasm"/>
    <property type="evidence" value="ECO:0007669"/>
    <property type="project" value="TreeGrafter"/>
</dbReference>
<feature type="transmembrane region" description="Helical" evidence="3">
    <location>
        <begin position="370"/>
        <end position="392"/>
    </location>
</feature>
<dbReference type="RefSeq" id="WP_145363109.1">
    <property type="nucleotide sequence ID" value="NZ_CP036268.1"/>
</dbReference>
<feature type="region of interest" description="Disordered" evidence="2">
    <location>
        <begin position="1"/>
        <end position="22"/>
    </location>
</feature>
<dbReference type="InterPro" id="IPR001193">
    <property type="entry name" value="MBTPS2"/>
</dbReference>
<protein>
    <submittedName>
        <fullName evidence="4">Peptide zinc metalloprotease protein YydH</fullName>
    </submittedName>
</protein>
<dbReference type="GO" id="GO:0004222">
    <property type="term" value="F:metalloendopeptidase activity"/>
    <property type="evidence" value="ECO:0007669"/>
    <property type="project" value="InterPro"/>
</dbReference>
<dbReference type="KEGG" id="svp:Pan189_13160"/>
<dbReference type="Proteomes" id="UP000317318">
    <property type="component" value="Chromosome"/>
</dbReference>
<name>A0A517QZ89_9PLAN</name>
<feature type="transmembrane region" description="Helical" evidence="3">
    <location>
        <begin position="293"/>
        <end position="314"/>
    </location>
</feature>
<keyword evidence="4" id="KW-0645">Protease</keyword>
<dbReference type="Gene3D" id="2.40.50.100">
    <property type="match status" value="1"/>
</dbReference>
<keyword evidence="4" id="KW-0378">Hydrolase</keyword>
<gene>
    <name evidence="4" type="primary">yydH</name>
    <name evidence="4" type="ORF">Pan189_13160</name>
</gene>
<feature type="transmembrane region" description="Helical" evidence="3">
    <location>
        <begin position="404"/>
        <end position="421"/>
    </location>
</feature>
<dbReference type="SUPFAM" id="SSF111369">
    <property type="entry name" value="HlyD-like secretion proteins"/>
    <property type="match status" value="1"/>
</dbReference>
<keyword evidence="4" id="KW-0482">Metalloprotease</keyword>
<dbReference type="OrthoDB" id="9759690at2"/>
<proteinExistence type="predicted"/>
<feature type="coiled-coil region" evidence="1">
    <location>
        <begin position="501"/>
        <end position="528"/>
    </location>
</feature>
<dbReference type="Gene3D" id="2.40.30.170">
    <property type="match status" value="1"/>
</dbReference>